<evidence type="ECO:0000313" key="2">
    <source>
        <dbReference type="Proteomes" id="UP000054477"/>
    </source>
</evidence>
<accession>A0A0C9X6I3</accession>
<proteinExistence type="predicted"/>
<dbReference type="HOGENOM" id="CLU_018552_1_0_1"/>
<dbReference type="OrthoDB" id="2408877at2759"/>
<reference evidence="2" key="2">
    <citation type="submission" date="2015-01" db="EMBL/GenBank/DDBJ databases">
        <title>Evolutionary Origins and Diversification of the Mycorrhizal Mutualists.</title>
        <authorList>
            <consortium name="DOE Joint Genome Institute"/>
            <consortium name="Mycorrhizal Genomics Consortium"/>
            <person name="Kohler A."/>
            <person name="Kuo A."/>
            <person name="Nagy L.G."/>
            <person name="Floudas D."/>
            <person name="Copeland A."/>
            <person name="Barry K.W."/>
            <person name="Cichocki N."/>
            <person name="Veneault-Fourrey C."/>
            <person name="LaButti K."/>
            <person name="Lindquist E.A."/>
            <person name="Lipzen A."/>
            <person name="Lundell T."/>
            <person name="Morin E."/>
            <person name="Murat C."/>
            <person name="Riley R."/>
            <person name="Ohm R."/>
            <person name="Sun H."/>
            <person name="Tunlid A."/>
            <person name="Henrissat B."/>
            <person name="Grigoriev I.V."/>
            <person name="Hibbett D.S."/>
            <person name="Martin F."/>
        </authorList>
    </citation>
    <scope>NUCLEOTIDE SEQUENCE [LARGE SCALE GENOMIC DNA]</scope>
    <source>
        <strain evidence="2">LaAM-08-1</strain>
    </source>
</reference>
<dbReference type="EMBL" id="KN838621">
    <property type="protein sequence ID" value="KIK00666.1"/>
    <property type="molecule type" value="Genomic_DNA"/>
</dbReference>
<protein>
    <submittedName>
        <fullName evidence="1">Uncharacterized protein</fullName>
    </submittedName>
</protein>
<sequence length="114" mass="13183">MPSKPLRKDLIDSFLLSMATWDIFSPPENLEEYSLNLQRDLETIALLEGTCYLNGRPPVPKHGNLDLAWEFSQDPAHHHRFVNMLRVSPLVFLTVLDLIEDHDVFRNNMNLGQI</sequence>
<evidence type="ECO:0000313" key="1">
    <source>
        <dbReference type="EMBL" id="KIK00666.1"/>
    </source>
</evidence>
<reference evidence="1 2" key="1">
    <citation type="submission" date="2014-04" db="EMBL/GenBank/DDBJ databases">
        <authorList>
            <consortium name="DOE Joint Genome Institute"/>
            <person name="Kuo A."/>
            <person name="Kohler A."/>
            <person name="Nagy L.G."/>
            <person name="Floudas D."/>
            <person name="Copeland A."/>
            <person name="Barry K.W."/>
            <person name="Cichocki N."/>
            <person name="Veneault-Fourrey C."/>
            <person name="LaButti K."/>
            <person name="Lindquist E.A."/>
            <person name="Lipzen A."/>
            <person name="Lundell T."/>
            <person name="Morin E."/>
            <person name="Murat C."/>
            <person name="Sun H."/>
            <person name="Tunlid A."/>
            <person name="Henrissat B."/>
            <person name="Grigoriev I.V."/>
            <person name="Hibbett D.S."/>
            <person name="Martin F."/>
            <person name="Nordberg H.P."/>
            <person name="Cantor M.N."/>
            <person name="Hua S.X."/>
        </authorList>
    </citation>
    <scope>NUCLEOTIDE SEQUENCE [LARGE SCALE GENOMIC DNA]</scope>
    <source>
        <strain evidence="1 2">LaAM-08-1</strain>
    </source>
</reference>
<dbReference type="Proteomes" id="UP000054477">
    <property type="component" value="Unassembled WGS sequence"/>
</dbReference>
<keyword evidence="2" id="KW-1185">Reference proteome</keyword>
<feature type="non-terminal residue" evidence="1">
    <location>
        <position position="114"/>
    </location>
</feature>
<dbReference type="STRING" id="1095629.A0A0C9X6I3"/>
<gene>
    <name evidence="1" type="ORF">K443DRAFT_40618</name>
</gene>
<organism evidence="1 2">
    <name type="scientific">Laccaria amethystina LaAM-08-1</name>
    <dbReference type="NCBI Taxonomy" id="1095629"/>
    <lineage>
        <taxon>Eukaryota</taxon>
        <taxon>Fungi</taxon>
        <taxon>Dikarya</taxon>
        <taxon>Basidiomycota</taxon>
        <taxon>Agaricomycotina</taxon>
        <taxon>Agaricomycetes</taxon>
        <taxon>Agaricomycetidae</taxon>
        <taxon>Agaricales</taxon>
        <taxon>Agaricineae</taxon>
        <taxon>Hydnangiaceae</taxon>
        <taxon>Laccaria</taxon>
    </lineage>
</organism>
<name>A0A0C9X6I3_9AGAR</name>
<dbReference type="AlphaFoldDB" id="A0A0C9X6I3"/>